<comment type="caution">
    <text evidence="15">The sequence shown here is derived from an EMBL/GenBank/DDBJ whole genome shotgun (WGS) entry which is preliminary data.</text>
</comment>
<evidence type="ECO:0000256" key="6">
    <source>
        <dbReference type="ARBA" id="ARBA00022729"/>
    </source>
</evidence>
<keyword evidence="6" id="KW-0732">Signal</keyword>
<dbReference type="PANTHER" id="PTHR30069:SF29">
    <property type="entry name" value="HEMOGLOBIN AND HEMOGLOBIN-HAPTOGLOBIN-BINDING PROTEIN 1-RELATED"/>
    <property type="match status" value="1"/>
</dbReference>
<evidence type="ECO:0000259" key="13">
    <source>
        <dbReference type="Pfam" id="PF00593"/>
    </source>
</evidence>
<dbReference type="InterPro" id="IPR039426">
    <property type="entry name" value="TonB-dep_rcpt-like"/>
</dbReference>
<keyword evidence="9 15" id="KW-0675">Receptor</keyword>
<evidence type="ECO:0000256" key="8">
    <source>
        <dbReference type="ARBA" id="ARBA00023136"/>
    </source>
</evidence>
<evidence type="ECO:0000256" key="9">
    <source>
        <dbReference type="ARBA" id="ARBA00023170"/>
    </source>
</evidence>
<reference evidence="15 16" key="1">
    <citation type="journal article" date="2013" name="Genome Announc.">
        <title>Draft Genome Sequence of the Methanotrophic Gammaproteobacterium Methyloglobulus morosus DSM 22980 Strain KoM1.</title>
        <authorList>
            <person name="Poehlein A."/>
            <person name="Deutzmann J.S."/>
            <person name="Daniel R."/>
            <person name="Simeonova D.D."/>
        </authorList>
    </citation>
    <scope>NUCLEOTIDE SEQUENCE [LARGE SCALE GENOMIC DNA]</scope>
    <source>
        <strain evidence="15 16">KoM1</strain>
    </source>
</reference>
<dbReference type="SUPFAM" id="SSF56935">
    <property type="entry name" value="Porins"/>
    <property type="match status" value="1"/>
</dbReference>
<dbReference type="CDD" id="cd01347">
    <property type="entry name" value="ligand_gated_channel"/>
    <property type="match status" value="1"/>
</dbReference>
<comment type="subcellular location">
    <subcellularLocation>
        <location evidence="1 11">Cell outer membrane</location>
        <topology evidence="1 11">Multi-pass membrane protein</topology>
    </subcellularLocation>
</comment>
<dbReference type="RefSeq" id="WP_023495732.1">
    <property type="nucleotide sequence ID" value="NZ_AYLO01000109.1"/>
</dbReference>
<dbReference type="Proteomes" id="UP000017842">
    <property type="component" value="Unassembled WGS sequence"/>
</dbReference>
<dbReference type="Gene3D" id="2.170.130.10">
    <property type="entry name" value="TonB-dependent receptor, plug domain"/>
    <property type="match status" value="1"/>
</dbReference>
<dbReference type="GO" id="GO:0044718">
    <property type="term" value="P:siderophore transmembrane transport"/>
    <property type="evidence" value="ECO:0007669"/>
    <property type="project" value="TreeGrafter"/>
</dbReference>
<evidence type="ECO:0000256" key="3">
    <source>
        <dbReference type="ARBA" id="ARBA00022448"/>
    </source>
</evidence>
<dbReference type="GO" id="GO:0009279">
    <property type="term" value="C:cell outer membrane"/>
    <property type="evidence" value="ECO:0007669"/>
    <property type="project" value="UniProtKB-SubCell"/>
</dbReference>
<dbReference type="GO" id="GO:0015344">
    <property type="term" value="F:siderophore uptake transmembrane transporter activity"/>
    <property type="evidence" value="ECO:0007669"/>
    <property type="project" value="TreeGrafter"/>
</dbReference>
<dbReference type="InterPro" id="IPR000531">
    <property type="entry name" value="Beta-barrel_TonB"/>
</dbReference>
<keyword evidence="8 11" id="KW-0472">Membrane</keyword>
<gene>
    <name evidence="15" type="ORF">MGMO_116c00190</name>
</gene>
<evidence type="ECO:0000313" key="16">
    <source>
        <dbReference type="Proteomes" id="UP000017842"/>
    </source>
</evidence>
<evidence type="ECO:0000259" key="14">
    <source>
        <dbReference type="Pfam" id="PF07715"/>
    </source>
</evidence>
<dbReference type="InterPro" id="IPR036942">
    <property type="entry name" value="Beta-barrel_TonB_sf"/>
</dbReference>
<keyword evidence="5 11" id="KW-0812">Transmembrane</keyword>
<dbReference type="AlphaFoldDB" id="V5BSY6"/>
<dbReference type="STRING" id="1116472.MGMO_116c00190"/>
<evidence type="ECO:0000256" key="12">
    <source>
        <dbReference type="RuleBase" id="RU003357"/>
    </source>
</evidence>
<keyword evidence="4 11" id="KW-1134">Transmembrane beta strand</keyword>
<dbReference type="Pfam" id="PF07715">
    <property type="entry name" value="Plug"/>
    <property type="match status" value="1"/>
</dbReference>
<dbReference type="PATRIC" id="fig|1116472.3.peg.3071"/>
<keyword evidence="3 11" id="KW-0813">Transport</keyword>
<accession>V5BSY6</accession>
<evidence type="ECO:0000256" key="11">
    <source>
        <dbReference type="PROSITE-ProRule" id="PRU01360"/>
    </source>
</evidence>
<feature type="domain" description="TonB-dependent receptor plug" evidence="14">
    <location>
        <begin position="45"/>
        <end position="152"/>
    </location>
</feature>
<feature type="domain" description="TonB-dependent receptor-like beta-barrel" evidence="13">
    <location>
        <begin position="264"/>
        <end position="666"/>
    </location>
</feature>
<dbReference type="eggNOG" id="COG4771">
    <property type="taxonomic scope" value="Bacteria"/>
</dbReference>
<evidence type="ECO:0000313" key="15">
    <source>
        <dbReference type="EMBL" id="ESS70989.1"/>
    </source>
</evidence>
<evidence type="ECO:0000256" key="10">
    <source>
        <dbReference type="ARBA" id="ARBA00023237"/>
    </source>
</evidence>
<keyword evidence="7 12" id="KW-0798">TonB box</keyword>
<sequence>MVLVLSAAISHAADDEMEEFFSMTPAELAETSVSIATGTPRPSYQSAGSTSVITAEQIRAMGATELHEVLETVPGIHASLQPMSNDIHYNIRGLANQNNSQILFLLNGTRISTAFRGSTESSIDMPLAAIERVEVIRGPASAVYGSDAFAGVINIITKKAKDINGTQLGVRAGNWDTQSGWGQNGTQWAGWDIATSLQYQHSAGDNGRIIKEDSQTLLDRAFGTNASLAPGAMNTRFSALNTHVNLKRKHWDIGFWAFNGLDIGTRSGSGGALDPKGSADSAQYLGDMRFSTEDWLDDWEFLAHLSYLHSDVNATVNLFPDNTRLPVNAIGDIDQFNPTQLTLFPKGVVVDIRHVQKVPSIELTSLYKGLDKHLFRFTAGFRYEELSFTDRRNYAFGKPLPPVADAALVDNSGTPFAFLTNTDRKIGSLLLQDEWQITDGWHMTAGVRYDHYSDFGSTVNPRFALVWDINRQLTSKLLYGRAFRAPSFVELGSQNSPLSQGNMNLKPEINNTVEWAFDYRPSSALRTALNLYYYHIDDFISISPSPTRSGILQYNNFGNLDGYGTEWEWSWKVSEQWSLLGNYAWQNARNDATDRRIAGVPGHQIYFAGIWQFMPQWQFQSQLNWLGGRARDPGDTRPLEDYETVDFTLRGKRLYGHVNVAASLRNAFDSKNLEPAGFPSTTLPSNLPLQGRSFYFEASVDF</sequence>
<evidence type="ECO:0000256" key="7">
    <source>
        <dbReference type="ARBA" id="ARBA00023077"/>
    </source>
</evidence>
<organism evidence="15 16">
    <name type="scientific">Methyloglobulus morosus KoM1</name>
    <dbReference type="NCBI Taxonomy" id="1116472"/>
    <lineage>
        <taxon>Bacteria</taxon>
        <taxon>Pseudomonadati</taxon>
        <taxon>Pseudomonadota</taxon>
        <taxon>Gammaproteobacteria</taxon>
        <taxon>Methylococcales</taxon>
        <taxon>Methylococcaceae</taxon>
        <taxon>Methyloglobulus</taxon>
    </lineage>
</organism>
<dbReference type="PANTHER" id="PTHR30069">
    <property type="entry name" value="TONB-DEPENDENT OUTER MEMBRANE RECEPTOR"/>
    <property type="match status" value="1"/>
</dbReference>
<dbReference type="InterPro" id="IPR012910">
    <property type="entry name" value="Plug_dom"/>
</dbReference>
<comment type="similarity">
    <text evidence="2">Belongs to the TonB-dependent receptor family. Hemoglobin/haptoglobin binding protein subfamily.</text>
</comment>
<dbReference type="EMBL" id="AYLO01000109">
    <property type="protein sequence ID" value="ESS70989.1"/>
    <property type="molecule type" value="Genomic_DNA"/>
</dbReference>
<dbReference type="InterPro" id="IPR037066">
    <property type="entry name" value="Plug_dom_sf"/>
</dbReference>
<keyword evidence="16" id="KW-1185">Reference proteome</keyword>
<dbReference type="PROSITE" id="PS52016">
    <property type="entry name" value="TONB_DEPENDENT_REC_3"/>
    <property type="match status" value="1"/>
</dbReference>
<keyword evidence="10 11" id="KW-0998">Cell outer membrane</keyword>
<dbReference type="Pfam" id="PF00593">
    <property type="entry name" value="TonB_dep_Rec_b-barrel"/>
    <property type="match status" value="1"/>
</dbReference>
<dbReference type="OrthoDB" id="9815954at2"/>
<protein>
    <submittedName>
        <fullName evidence="15">TonB-dependent receptor</fullName>
    </submittedName>
</protein>
<proteinExistence type="inferred from homology"/>
<evidence type="ECO:0000256" key="1">
    <source>
        <dbReference type="ARBA" id="ARBA00004571"/>
    </source>
</evidence>
<dbReference type="Gene3D" id="2.40.170.20">
    <property type="entry name" value="TonB-dependent receptor, beta-barrel domain"/>
    <property type="match status" value="1"/>
</dbReference>
<evidence type="ECO:0000256" key="5">
    <source>
        <dbReference type="ARBA" id="ARBA00022692"/>
    </source>
</evidence>
<evidence type="ECO:0000256" key="4">
    <source>
        <dbReference type="ARBA" id="ARBA00022452"/>
    </source>
</evidence>
<name>V5BSY6_9GAMM</name>
<evidence type="ECO:0000256" key="2">
    <source>
        <dbReference type="ARBA" id="ARBA00008143"/>
    </source>
</evidence>